<name>A0ACB7T8V4_HYAAI</name>
<sequence length="112" mass="12947">MAKMNVVSVDGEQKVPKDANKDSGWFEIKRRSRKQDLDGDKLKSDRYSTQYGQGIDTDGWKKKGACNIRQLITESRMPNLTPQGYRTIIRRRGGVNVTEHSVEWIYHLPQHT</sequence>
<reference evidence="1" key="1">
    <citation type="submission" date="2020-05" db="EMBL/GenBank/DDBJ databases">
        <title>Large-scale comparative analyses of tick genomes elucidate their genetic diversity and vector capacities.</title>
        <authorList>
            <person name="Jia N."/>
            <person name="Wang J."/>
            <person name="Shi W."/>
            <person name="Du L."/>
            <person name="Sun Y."/>
            <person name="Zhan W."/>
            <person name="Jiang J."/>
            <person name="Wang Q."/>
            <person name="Zhang B."/>
            <person name="Ji P."/>
            <person name="Sakyi L.B."/>
            <person name="Cui X."/>
            <person name="Yuan T."/>
            <person name="Jiang B."/>
            <person name="Yang W."/>
            <person name="Lam T.T.-Y."/>
            <person name="Chang Q."/>
            <person name="Ding S."/>
            <person name="Wang X."/>
            <person name="Zhu J."/>
            <person name="Ruan X."/>
            <person name="Zhao L."/>
            <person name="Wei J."/>
            <person name="Que T."/>
            <person name="Du C."/>
            <person name="Cheng J."/>
            <person name="Dai P."/>
            <person name="Han X."/>
            <person name="Huang E."/>
            <person name="Gao Y."/>
            <person name="Liu J."/>
            <person name="Shao H."/>
            <person name="Ye R."/>
            <person name="Li L."/>
            <person name="Wei W."/>
            <person name="Wang X."/>
            <person name="Wang C."/>
            <person name="Yang T."/>
            <person name="Huo Q."/>
            <person name="Li W."/>
            <person name="Guo W."/>
            <person name="Chen H."/>
            <person name="Zhou L."/>
            <person name="Ni X."/>
            <person name="Tian J."/>
            <person name="Zhou Y."/>
            <person name="Sheng Y."/>
            <person name="Liu T."/>
            <person name="Pan Y."/>
            <person name="Xia L."/>
            <person name="Li J."/>
            <person name="Zhao F."/>
            <person name="Cao W."/>
        </authorList>
    </citation>
    <scope>NUCLEOTIDE SEQUENCE</scope>
    <source>
        <strain evidence="1">Hyas-2018</strain>
    </source>
</reference>
<organism evidence="1 2">
    <name type="scientific">Hyalomma asiaticum</name>
    <name type="common">Tick</name>
    <dbReference type="NCBI Taxonomy" id="266040"/>
    <lineage>
        <taxon>Eukaryota</taxon>
        <taxon>Metazoa</taxon>
        <taxon>Ecdysozoa</taxon>
        <taxon>Arthropoda</taxon>
        <taxon>Chelicerata</taxon>
        <taxon>Arachnida</taxon>
        <taxon>Acari</taxon>
        <taxon>Parasitiformes</taxon>
        <taxon>Ixodida</taxon>
        <taxon>Ixodoidea</taxon>
        <taxon>Ixodidae</taxon>
        <taxon>Hyalomminae</taxon>
        <taxon>Hyalomma</taxon>
    </lineage>
</organism>
<accession>A0ACB7T8V4</accession>
<dbReference type="Proteomes" id="UP000821845">
    <property type="component" value="Chromosome 11"/>
</dbReference>
<keyword evidence="2" id="KW-1185">Reference proteome</keyword>
<gene>
    <name evidence="1" type="ORF">HPB50_016077</name>
</gene>
<evidence type="ECO:0000313" key="1">
    <source>
        <dbReference type="EMBL" id="KAH6941304.1"/>
    </source>
</evidence>
<proteinExistence type="predicted"/>
<comment type="caution">
    <text evidence="1">The sequence shown here is derived from an EMBL/GenBank/DDBJ whole genome shotgun (WGS) entry which is preliminary data.</text>
</comment>
<evidence type="ECO:0000313" key="2">
    <source>
        <dbReference type="Proteomes" id="UP000821845"/>
    </source>
</evidence>
<protein>
    <submittedName>
        <fullName evidence="1">Uncharacterized protein</fullName>
    </submittedName>
</protein>
<dbReference type="EMBL" id="CM023491">
    <property type="protein sequence ID" value="KAH6941304.1"/>
    <property type="molecule type" value="Genomic_DNA"/>
</dbReference>